<keyword evidence="1" id="KW-0349">Heme</keyword>
<evidence type="ECO:0000256" key="4">
    <source>
        <dbReference type="SAM" id="SignalP"/>
    </source>
</evidence>
<evidence type="ECO:0000313" key="6">
    <source>
        <dbReference type="EMBL" id="SFC88064.1"/>
    </source>
</evidence>
<dbReference type="Pfam" id="PF13442">
    <property type="entry name" value="Cytochrome_CBB3"/>
    <property type="match status" value="1"/>
</dbReference>
<dbReference type="Proteomes" id="UP000198862">
    <property type="component" value="Unassembled WGS sequence"/>
</dbReference>
<dbReference type="RefSeq" id="WP_091985003.1">
    <property type="nucleotide sequence ID" value="NZ_FOLO01000021.1"/>
</dbReference>
<dbReference type="STRING" id="1123010.SAMN02745724_02796"/>
<sequence>MKLTFIGIFCCVFIVSNSVLANQNNVSKQRQKELFHIVKQDCGSCHGMTLKGGLGTAILPEDLKNKPIDFLTFTIINGRPGTAMPPWKEILTPIEAKWIAQELKKGTFK</sequence>
<dbReference type="GO" id="GO:0009055">
    <property type="term" value="F:electron transfer activity"/>
    <property type="evidence" value="ECO:0007669"/>
    <property type="project" value="InterPro"/>
</dbReference>
<gene>
    <name evidence="6" type="ORF">SAMN02745724_02796</name>
</gene>
<accession>A0A1I1MRH0</accession>
<evidence type="ECO:0000256" key="3">
    <source>
        <dbReference type="ARBA" id="ARBA00023004"/>
    </source>
</evidence>
<reference evidence="6 7" key="1">
    <citation type="submission" date="2016-10" db="EMBL/GenBank/DDBJ databases">
        <authorList>
            <person name="de Groot N.N."/>
        </authorList>
    </citation>
    <scope>NUCLEOTIDE SEQUENCE [LARGE SCALE GENOMIC DNA]</scope>
    <source>
        <strain evidence="6 7">DSM 6059</strain>
    </source>
</reference>
<protein>
    <submittedName>
        <fullName evidence="6">Cytochrome c55X</fullName>
    </submittedName>
</protein>
<feature type="signal peptide" evidence="4">
    <location>
        <begin position="1"/>
        <end position="21"/>
    </location>
</feature>
<dbReference type="EMBL" id="FOLO01000021">
    <property type="protein sequence ID" value="SFC88064.1"/>
    <property type="molecule type" value="Genomic_DNA"/>
</dbReference>
<name>A0A1I1MRH0_9GAMM</name>
<evidence type="ECO:0000313" key="7">
    <source>
        <dbReference type="Proteomes" id="UP000198862"/>
    </source>
</evidence>
<proteinExistence type="predicted"/>
<keyword evidence="7" id="KW-1185">Reference proteome</keyword>
<evidence type="ECO:0000256" key="2">
    <source>
        <dbReference type="ARBA" id="ARBA00022723"/>
    </source>
</evidence>
<dbReference type="GO" id="GO:0020037">
    <property type="term" value="F:heme binding"/>
    <property type="evidence" value="ECO:0007669"/>
    <property type="project" value="InterPro"/>
</dbReference>
<evidence type="ECO:0000259" key="5">
    <source>
        <dbReference type="Pfam" id="PF13442"/>
    </source>
</evidence>
<organism evidence="6 7">
    <name type="scientific">Pseudoalteromonas denitrificans DSM 6059</name>
    <dbReference type="NCBI Taxonomy" id="1123010"/>
    <lineage>
        <taxon>Bacteria</taxon>
        <taxon>Pseudomonadati</taxon>
        <taxon>Pseudomonadota</taxon>
        <taxon>Gammaproteobacteria</taxon>
        <taxon>Alteromonadales</taxon>
        <taxon>Pseudoalteromonadaceae</taxon>
        <taxon>Pseudoalteromonas</taxon>
    </lineage>
</organism>
<dbReference type="InterPro" id="IPR036909">
    <property type="entry name" value="Cyt_c-like_dom_sf"/>
</dbReference>
<dbReference type="OrthoDB" id="8689082at2"/>
<dbReference type="InterPro" id="IPR009056">
    <property type="entry name" value="Cyt_c-like_dom"/>
</dbReference>
<evidence type="ECO:0000256" key="1">
    <source>
        <dbReference type="ARBA" id="ARBA00022617"/>
    </source>
</evidence>
<keyword evidence="2" id="KW-0479">Metal-binding</keyword>
<dbReference type="AlphaFoldDB" id="A0A1I1MRH0"/>
<keyword evidence="4" id="KW-0732">Signal</keyword>
<dbReference type="Gene3D" id="1.10.760.10">
    <property type="entry name" value="Cytochrome c-like domain"/>
    <property type="match status" value="1"/>
</dbReference>
<feature type="domain" description="Cytochrome c" evidence="5">
    <location>
        <begin position="32"/>
        <end position="101"/>
    </location>
</feature>
<keyword evidence="3" id="KW-0408">Iron</keyword>
<feature type="chain" id="PRO_5011686895" evidence="4">
    <location>
        <begin position="22"/>
        <end position="109"/>
    </location>
</feature>
<dbReference type="GO" id="GO:0046872">
    <property type="term" value="F:metal ion binding"/>
    <property type="evidence" value="ECO:0007669"/>
    <property type="project" value="UniProtKB-KW"/>
</dbReference>
<dbReference type="SUPFAM" id="SSF46626">
    <property type="entry name" value="Cytochrome c"/>
    <property type="match status" value="1"/>
</dbReference>